<organism evidence="2">
    <name type="scientific">Brachypodium distachyon</name>
    <name type="common">Purple false brome</name>
    <name type="synonym">Trachynia distachya</name>
    <dbReference type="NCBI Taxonomy" id="15368"/>
    <lineage>
        <taxon>Eukaryota</taxon>
        <taxon>Viridiplantae</taxon>
        <taxon>Streptophyta</taxon>
        <taxon>Embryophyta</taxon>
        <taxon>Tracheophyta</taxon>
        <taxon>Spermatophyta</taxon>
        <taxon>Magnoliopsida</taxon>
        <taxon>Liliopsida</taxon>
        <taxon>Poales</taxon>
        <taxon>Poaceae</taxon>
        <taxon>BOP clade</taxon>
        <taxon>Pooideae</taxon>
        <taxon>Stipodae</taxon>
        <taxon>Brachypodieae</taxon>
        <taxon>Brachypodium</taxon>
    </lineage>
</organism>
<dbReference type="EnsemblPlants" id="PNT71173">
    <property type="protein sequence ID" value="PNT71173"/>
    <property type="gene ID" value="BRADI_2g24045v3"/>
</dbReference>
<evidence type="ECO:0000313" key="4">
    <source>
        <dbReference type="Proteomes" id="UP000008810"/>
    </source>
</evidence>
<feature type="compositionally biased region" description="Low complexity" evidence="1">
    <location>
        <begin position="253"/>
        <end position="282"/>
    </location>
</feature>
<evidence type="ECO:0000256" key="1">
    <source>
        <dbReference type="SAM" id="MobiDB-lite"/>
    </source>
</evidence>
<dbReference type="InParanoid" id="A0A2K2DA78"/>
<proteinExistence type="predicted"/>
<dbReference type="Proteomes" id="UP000008810">
    <property type="component" value="Chromosome 2"/>
</dbReference>
<feature type="region of interest" description="Disordered" evidence="1">
    <location>
        <begin position="111"/>
        <end position="132"/>
    </location>
</feature>
<feature type="region of interest" description="Disordered" evidence="1">
    <location>
        <begin position="1"/>
        <end position="91"/>
    </location>
</feature>
<keyword evidence="4" id="KW-1185">Reference proteome</keyword>
<evidence type="ECO:0000313" key="3">
    <source>
        <dbReference type="EnsemblPlants" id="PNT71173"/>
    </source>
</evidence>
<protein>
    <submittedName>
        <fullName evidence="2 3">Uncharacterized protein</fullName>
    </submittedName>
</protein>
<reference evidence="2" key="2">
    <citation type="submission" date="2017-06" db="EMBL/GenBank/DDBJ databases">
        <title>WGS assembly of Brachypodium distachyon.</title>
        <authorList>
            <consortium name="The International Brachypodium Initiative"/>
            <person name="Lucas S."/>
            <person name="Harmon-Smith M."/>
            <person name="Lail K."/>
            <person name="Tice H."/>
            <person name="Grimwood J."/>
            <person name="Bruce D."/>
            <person name="Barry K."/>
            <person name="Shu S."/>
            <person name="Lindquist E."/>
            <person name="Wang M."/>
            <person name="Pitluck S."/>
            <person name="Vogel J.P."/>
            <person name="Garvin D.F."/>
            <person name="Mockler T.C."/>
            <person name="Schmutz J."/>
            <person name="Rokhsar D."/>
            <person name="Bevan M.W."/>
        </authorList>
    </citation>
    <scope>NUCLEOTIDE SEQUENCE</scope>
    <source>
        <strain evidence="2">Bd21</strain>
    </source>
</reference>
<evidence type="ECO:0000313" key="2">
    <source>
        <dbReference type="EMBL" id="PNT71173.1"/>
    </source>
</evidence>
<reference evidence="3" key="3">
    <citation type="submission" date="2018-08" db="UniProtKB">
        <authorList>
            <consortium name="EnsemblPlants"/>
        </authorList>
    </citation>
    <scope>IDENTIFICATION</scope>
    <source>
        <strain evidence="3">cv. Bd21</strain>
    </source>
</reference>
<name>A0A2K2DA78_BRADI</name>
<sequence>MENTLSSLSPGQGLRTPAAAAQQGGKMDPQNPRPLFDFDLNELPPPDDGGTVDASTPPQDDGGKFDDASTTAPGREPSPEYDATADASQADCLSPSQQMLDLDAPLSPMYDDDEEEDYGELQLPSPDPLYETDETEVACSPEKMTSGGCSPVIYPQRWRPQHHRRRGRTSMPESTWPRRRTHLLAWTCKARSLRSTSPRADTAGEHGGRTARRRRRLQLSPCGHRRRRHRHRHRALMPTSQRGQTTRRRLLRTGRASSGGSPCHATTLPPTPSLSSTVATTTRTLPGLPAEGSAEARPPTRRATARGAGEAVVRLHRETSRRREGPRRTNRTMGAIRGARDIVATKSGRAIEVMIMGLVATQSQSFPCSRCVPIHTAPGRILTAAGSKFRRKKPRTAGIISTGSRLVYTSRQVSFNAPIRTCQQRTVHSMAPRRTQGTSEPCVMRTGRTSIGAGAIVASITKIHTASRHQDSLDVTLVIIGSPSPILRIAKIVTILVSLC</sequence>
<feature type="compositionally biased region" description="Basic residues" evidence="1">
    <location>
        <begin position="209"/>
        <end position="231"/>
    </location>
</feature>
<feature type="compositionally biased region" description="Polar residues" evidence="1">
    <location>
        <begin position="1"/>
        <end position="10"/>
    </location>
</feature>
<feature type="region of interest" description="Disordered" evidence="1">
    <location>
        <begin position="253"/>
        <end position="311"/>
    </location>
</feature>
<feature type="region of interest" description="Disordered" evidence="1">
    <location>
        <begin position="193"/>
        <end position="231"/>
    </location>
</feature>
<gene>
    <name evidence="2" type="ORF">BRADI_2g24045v3</name>
</gene>
<dbReference type="Gramene" id="PNT71173">
    <property type="protein sequence ID" value="PNT71173"/>
    <property type="gene ID" value="BRADI_2g24045v3"/>
</dbReference>
<dbReference type="AlphaFoldDB" id="A0A2K2DA78"/>
<accession>A0A2K2DA78</accession>
<dbReference type="EMBL" id="CM000881">
    <property type="protein sequence ID" value="PNT71173.1"/>
    <property type="molecule type" value="Genomic_DNA"/>
</dbReference>
<reference evidence="2 3" key="1">
    <citation type="journal article" date="2010" name="Nature">
        <title>Genome sequencing and analysis of the model grass Brachypodium distachyon.</title>
        <authorList>
            <consortium name="International Brachypodium Initiative"/>
        </authorList>
    </citation>
    <scope>NUCLEOTIDE SEQUENCE [LARGE SCALE GENOMIC DNA]</scope>
    <source>
        <strain evidence="2 3">Bd21</strain>
    </source>
</reference>